<protein>
    <submittedName>
        <fullName evidence="2">Uncharacterized protein</fullName>
    </submittedName>
</protein>
<evidence type="ECO:0000256" key="1">
    <source>
        <dbReference type="SAM" id="MobiDB-lite"/>
    </source>
</evidence>
<keyword evidence="3" id="KW-1185">Reference proteome</keyword>
<evidence type="ECO:0000313" key="2">
    <source>
        <dbReference type="EMBL" id="MBE9191424.1"/>
    </source>
</evidence>
<proteinExistence type="predicted"/>
<comment type="caution">
    <text evidence="2">The sequence shown here is derived from an EMBL/GenBank/DDBJ whole genome shotgun (WGS) entry which is preliminary data.</text>
</comment>
<organism evidence="2 3">
    <name type="scientific">Gloeocapsopsis crepidinum LEGE 06123</name>
    <dbReference type="NCBI Taxonomy" id="588587"/>
    <lineage>
        <taxon>Bacteria</taxon>
        <taxon>Bacillati</taxon>
        <taxon>Cyanobacteriota</taxon>
        <taxon>Cyanophyceae</taxon>
        <taxon>Oscillatoriophycideae</taxon>
        <taxon>Chroococcales</taxon>
        <taxon>Chroococcaceae</taxon>
        <taxon>Gloeocapsopsis</taxon>
    </lineage>
</organism>
<feature type="compositionally biased region" description="Basic residues" evidence="1">
    <location>
        <begin position="42"/>
        <end position="58"/>
    </location>
</feature>
<reference evidence="2 3" key="1">
    <citation type="submission" date="2020-10" db="EMBL/GenBank/DDBJ databases">
        <authorList>
            <person name="Castelo-Branco R."/>
            <person name="Eusebio N."/>
            <person name="Adriana R."/>
            <person name="Vieira A."/>
            <person name="Brugerolle De Fraissinette N."/>
            <person name="Rezende De Castro R."/>
            <person name="Schneider M.P."/>
            <person name="Vasconcelos V."/>
            <person name="Leao P.N."/>
        </authorList>
    </citation>
    <scope>NUCLEOTIDE SEQUENCE [LARGE SCALE GENOMIC DNA]</scope>
    <source>
        <strain evidence="2 3">LEGE 06123</strain>
    </source>
</reference>
<name>A0ABR9UT39_9CHRO</name>
<sequence length="112" mass="13103">MELLLVALCLSILALSAVGILIAAIRVMRPSVRLVQTYQRPRSSRQRSNKKQPVRLHHKSADRQLQSKLFSMTMDRATALRLIEGLRELEPGRPENWYWEKAIDDLIRDRRR</sequence>
<accession>A0ABR9UT39</accession>
<dbReference type="Proteomes" id="UP000651156">
    <property type="component" value="Unassembled WGS sequence"/>
</dbReference>
<dbReference type="EMBL" id="JADEWN010000032">
    <property type="protein sequence ID" value="MBE9191424.1"/>
    <property type="molecule type" value="Genomic_DNA"/>
</dbReference>
<gene>
    <name evidence="2" type="ORF">IQ230_13920</name>
</gene>
<evidence type="ECO:0000313" key="3">
    <source>
        <dbReference type="Proteomes" id="UP000651156"/>
    </source>
</evidence>
<feature type="region of interest" description="Disordered" evidence="1">
    <location>
        <begin position="38"/>
        <end position="58"/>
    </location>
</feature>
<dbReference type="RefSeq" id="WP_193932566.1">
    <property type="nucleotide sequence ID" value="NZ_CAWPMZ010000062.1"/>
</dbReference>